<reference evidence="1 2" key="1">
    <citation type="submission" date="2020-08" db="EMBL/GenBank/DDBJ databases">
        <title>Sequencing the genomes of 1000 actinobacteria strains.</title>
        <authorList>
            <person name="Klenk H.-P."/>
        </authorList>
    </citation>
    <scope>NUCLEOTIDE SEQUENCE [LARGE SCALE GENOMIC DNA]</scope>
    <source>
        <strain evidence="1 2">DSM 45859</strain>
    </source>
</reference>
<evidence type="ECO:0000313" key="1">
    <source>
        <dbReference type="EMBL" id="MBB4682902.1"/>
    </source>
</evidence>
<evidence type="ECO:0008006" key="3">
    <source>
        <dbReference type="Google" id="ProtNLM"/>
    </source>
</evidence>
<dbReference type="RefSeq" id="WP_184777120.1">
    <property type="nucleotide sequence ID" value="NZ_JACHMG010000001.1"/>
</dbReference>
<proteinExistence type="predicted"/>
<protein>
    <recommendedName>
        <fullName evidence="3">STAS domain-containing protein</fullName>
    </recommendedName>
</protein>
<dbReference type="EMBL" id="JACHMG010000001">
    <property type="protein sequence ID" value="MBB4682902.1"/>
    <property type="molecule type" value="Genomic_DNA"/>
</dbReference>
<keyword evidence="2" id="KW-1185">Reference proteome</keyword>
<dbReference type="AlphaFoldDB" id="A0A840INX2"/>
<sequence>MSTLQARLPVRTAPETKTHMLVADGTITIAATGVLTASDARLVAMELAEAFDLCGGVVVLDLTGCRADRAAVRTAITEARAQVPGSQCHLQVVTADGAGRVS</sequence>
<gene>
    <name evidence="1" type="ORF">BJY18_000387</name>
</gene>
<name>A0A840INX2_9PSEU</name>
<accession>A0A840INX2</accession>
<dbReference type="Proteomes" id="UP000581769">
    <property type="component" value="Unassembled WGS sequence"/>
</dbReference>
<evidence type="ECO:0000313" key="2">
    <source>
        <dbReference type="Proteomes" id="UP000581769"/>
    </source>
</evidence>
<organism evidence="1 2">
    <name type="scientific">Amycolatopsis jiangsuensis</name>
    <dbReference type="NCBI Taxonomy" id="1181879"/>
    <lineage>
        <taxon>Bacteria</taxon>
        <taxon>Bacillati</taxon>
        <taxon>Actinomycetota</taxon>
        <taxon>Actinomycetes</taxon>
        <taxon>Pseudonocardiales</taxon>
        <taxon>Pseudonocardiaceae</taxon>
        <taxon>Amycolatopsis</taxon>
    </lineage>
</organism>
<comment type="caution">
    <text evidence="1">The sequence shown here is derived from an EMBL/GenBank/DDBJ whole genome shotgun (WGS) entry which is preliminary data.</text>
</comment>